<sequence length="141" mass="15873">MARGQAGLGSQSPAVQFTLPIGVITSYVIDLSEQEINICKIGDTVLRKLHGPARGQTGLPHRLLLLLLGSSGCQGVKKRSLSHEKESAKKEDGNEKDGREKEGRRKLEEKKRKEKDGGEKEEGERWKRKRGRRKMEEKKKD</sequence>
<protein>
    <submittedName>
        <fullName evidence="2">Uncharacterized protein</fullName>
    </submittedName>
</protein>
<accession>A0AAV4EUV7</accession>
<evidence type="ECO:0000313" key="3">
    <source>
        <dbReference type="Proteomes" id="UP000762676"/>
    </source>
</evidence>
<evidence type="ECO:0000256" key="1">
    <source>
        <dbReference type="SAM" id="MobiDB-lite"/>
    </source>
</evidence>
<feature type="region of interest" description="Disordered" evidence="1">
    <location>
        <begin position="74"/>
        <end position="141"/>
    </location>
</feature>
<organism evidence="2 3">
    <name type="scientific">Elysia marginata</name>
    <dbReference type="NCBI Taxonomy" id="1093978"/>
    <lineage>
        <taxon>Eukaryota</taxon>
        <taxon>Metazoa</taxon>
        <taxon>Spiralia</taxon>
        <taxon>Lophotrochozoa</taxon>
        <taxon>Mollusca</taxon>
        <taxon>Gastropoda</taxon>
        <taxon>Heterobranchia</taxon>
        <taxon>Euthyneura</taxon>
        <taxon>Panpulmonata</taxon>
        <taxon>Sacoglossa</taxon>
        <taxon>Placobranchoidea</taxon>
        <taxon>Plakobranchidae</taxon>
        <taxon>Elysia</taxon>
    </lineage>
</organism>
<comment type="caution">
    <text evidence="2">The sequence shown here is derived from an EMBL/GenBank/DDBJ whole genome shotgun (WGS) entry which is preliminary data.</text>
</comment>
<name>A0AAV4EUV7_9GAST</name>
<proteinExistence type="predicted"/>
<reference evidence="2 3" key="1">
    <citation type="journal article" date="2021" name="Elife">
        <title>Chloroplast acquisition without the gene transfer in kleptoplastic sea slugs, Plakobranchus ocellatus.</title>
        <authorList>
            <person name="Maeda T."/>
            <person name="Takahashi S."/>
            <person name="Yoshida T."/>
            <person name="Shimamura S."/>
            <person name="Takaki Y."/>
            <person name="Nagai Y."/>
            <person name="Toyoda A."/>
            <person name="Suzuki Y."/>
            <person name="Arimoto A."/>
            <person name="Ishii H."/>
            <person name="Satoh N."/>
            <person name="Nishiyama T."/>
            <person name="Hasebe M."/>
            <person name="Maruyama T."/>
            <person name="Minagawa J."/>
            <person name="Obokata J."/>
            <person name="Shigenobu S."/>
        </authorList>
    </citation>
    <scope>NUCLEOTIDE SEQUENCE [LARGE SCALE GENOMIC DNA]</scope>
</reference>
<dbReference type="AlphaFoldDB" id="A0AAV4EUV7"/>
<feature type="compositionally biased region" description="Basic and acidic residues" evidence="1">
    <location>
        <begin position="81"/>
        <end position="125"/>
    </location>
</feature>
<dbReference type="Proteomes" id="UP000762676">
    <property type="component" value="Unassembled WGS sequence"/>
</dbReference>
<keyword evidence="3" id="KW-1185">Reference proteome</keyword>
<evidence type="ECO:0000313" key="2">
    <source>
        <dbReference type="EMBL" id="GFR64667.1"/>
    </source>
</evidence>
<dbReference type="EMBL" id="BMAT01010995">
    <property type="protein sequence ID" value="GFR64667.1"/>
    <property type="molecule type" value="Genomic_DNA"/>
</dbReference>
<gene>
    <name evidence="2" type="ORF">ElyMa_005512400</name>
</gene>